<keyword evidence="4" id="KW-1185">Reference proteome</keyword>
<protein>
    <submittedName>
        <fullName evidence="3">Uncharacterized protein</fullName>
    </submittedName>
</protein>
<feature type="chain" id="PRO_5037772605" evidence="2">
    <location>
        <begin position="32"/>
        <end position="138"/>
    </location>
</feature>
<reference evidence="3" key="1">
    <citation type="journal article" date="2015" name="ISME J.">
        <title>Draft Genome Sequence of Streptomyces incarnatus NRRL8089, which Produces the Nucleoside Antibiotic Sinefungin.</title>
        <authorList>
            <person name="Oshima K."/>
            <person name="Hattori M."/>
            <person name="Shimizu H."/>
            <person name="Fukuda K."/>
            <person name="Nemoto M."/>
            <person name="Inagaki K."/>
            <person name="Tamura T."/>
        </authorList>
    </citation>
    <scope>NUCLEOTIDE SEQUENCE</scope>
    <source>
        <strain evidence="3">FACHB-1375</strain>
    </source>
</reference>
<sequence>MQALQELNCKAALKLTLVAMGAFLCFAPAMKASAEAPPCPTRNSQPLYFAESANYDVSICSAERNRNTPKYYVATNKNGRGGITLPLSSYRGIVFTARNGRYTYTVNGSRGQLVVQQPNGRRSVERLETYGPLNGYGH</sequence>
<proteinExistence type="predicted"/>
<evidence type="ECO:0000313" key="4">
    <source>
        <dbReference type="Proteomes" id="UP000641646"/>
    </source>
</evidence>
<gene>
    <name evidence="3" type="ORF">H6G03_24170</name>
</gene>
<evidence type="ECO:0000313" key="3">
    <source>
        <dbReference type="EMBL" id="MBD2184129.1"/>
    </source>
</evidence>
<feature type="signal peptide" evidence="2">
    <location>
        <begin position="1"/>
        <end position="31"/>
    </location>
</feature>
<dbReference type="RefSeq" id="WP_190469902.1">
    <property type="nucleotide sequence ID" value="NZ_JACJPW010000073.1"/>
</dbReference>
<accession>A0A926VHZ5</accession>
<evidence type="ECO:0000256" key="1">
    <source>
        <dbReference type="SAM" id="MobiDB-lite"/>
    </source>
</evidence>
<evidence type="ECO:0000256" key="2">
    <source>
        <dbReference type="SAM" id="SignalP"/>
    </source>
</evidence>
<dbReference type="EMBL" id="JACJPW010000073">
    <property type="protein sequence ID" value="MBD2184129.1"/>
    <property type="molecule type" value="Genomic_DNA"/>
</dbReference>
<name>A0A926VHZ5_9CYAN</name>
<reference evidence="3" key="2">
    <citation type="submission" date="2020-08" db="EMBL/GenBank/DDBJ databases">
        <authorList>
            <person name="Chen M."/>
            <person name="Teng W."/>
            <person name="Zhao L."/>
            <person name="Hu C."/>
            <person name="Zhou Y."/>
            <person name="Han B."/>
            <person name="Song L."/>
            <person name="Shu W."/>
        </authorList>
    </citation>
    <scope>NUCLEOTIDE SEQUENCE</scope>
    <source>
        <strain evidence="3">FACHB-1375</strain>
    </source>
</reference>
<keyword evidence="2" id="KW-0732">Signal</keyword>
<comment type="caution">
    <text evidence="3">The sequence shown here is derived from an EMBL/GenBank/DDBJ whole genome shotgun (WGS) entry which is preliminary data.</text>
</comment>
<dbReference type="AlphaFoldDB" id="A0A926VHZ5"/>
<dbReference type="Proteomes" id="UP000641646">
    <property type="component" value="Unassembled WGS sequence"/>
</dbReference>
<organism evidence="3 4">
    <name type="scientific">Aerosakkonema funiforme FACHB-1375</name>
    <dbReference type="NCBI Taxonomy" id="2949571"/>
    <lineage>
        <taxon>Bacteria</taxon>
        <taxon>Bacillati</taxon>
        <taxon>Cyanobacteriota</taxon>
        <taxon>Cyanophyceae</taxon>
        <taxon>Oscillatoriophycideae</taxon>
        <taxon>Aerosakkonematales</taxon>
        <taxon>Aerosakkonemataceae</taxon>
        <taxon>Aerosakkonema</taxon>
    </lineage>
</organism>
<feature type="region of interest" description="Disordered" evidence="1">
    <location>
        <begin position="119"/>
        <end position="138"/>
    </location>
</feature>